<evidence type="ECO:0000313" key="2">
    <source>
        <dbReference type="EMBL" id="CCQ64764.1"/>
    </source>
</evidence>
<reference evidence="2 3" key="2">
    <citation type="submission" date="2013-09" db="EMBL/GenBank/DDBJ databases">
        <title>Whole genome comparison of six Crocosphaera watsonii strains with differing phenotypes.</title>
        <authorList>
            <person name="Bench S.R."/>
            <person name="Heller P."/>
            <person name="Frank I."/>
            <person name="Arciniega M."/>
            <person name="Shilova I.N."/>
            <person name="Zehr J.P."/>
        </authorList>
    </citation>
    <scope>NUCLEOTIDE SEQUENCE [LARGE SCALE GENOMIC DNA]</scope>
    <source>
        <strain evidence="2 3">WH 0402</strain>
    </source>
</reference>
<dbReference type="AlphaFoldDB" id="T2JI79"/>
<sequence length="96" mass="10932">MRGWRRTRILESDRTERIAPKINKARMVPLNTYNHPAIVLVAAPKKHRANTANNQPLKAGVVQWVSNQSVKFGFPLLIIIIYPPIVIVSHTLKNRS</sequence>
<organism evidence="2 3">
    <name type="scientific">Crocosphaera watsonii WH 0402</name>
    <dbReference type="NCBI Taxonomy" id="1284629"/>
    <lineage>
        <taxon>Bacteria</taxon>
        <taxon>Bacillati</taxon>
        <taxon>Cyanobacteriota</taxon>
        <taxon>Cyanophyceae</taxon>
        <taxon>Oscillatoriophycideae</taxon>
        <taxon>Chroococcales</taxon>
        <taxon>Aphanothecaceae</taxon>
        <taxon>Crocosphaera</taxon>
    </lineage>
</organism>
<dbReference type="EMBL" id="CAQN01000048">
    <property type="protein sequence ID" value="CCQ64764.1"/>
    <property type="molecule type" value="Genomic_DNA"/>
</dbReference>
<name>T2JI79_CROWT</name>
<dbReference type="Proteomes" id="UP000018130">
    <property type="component" value="Unassembled WGS sequence"/>
</dbReference>
<protein>
    <submittedName>
        <fullName evidence="2">Uncharacterized protein</fullName>
    </submittedName>
</protein>
<keyword evidence="1" id="KW-0472">Membrane</keyword>
<feature type="transmembrane region" description="Helical" evidence="1">
    <location>
        <begin position="72"/>
        <end position="92"/>
    </location>
</feature>
<evidence type="ECO:0000256" key="1">
    <source>
        <dbReference type="SAM" id="Phobius"/>
    </source>
</evidence>
<keyword evidence="1" id="KW-0812">Transmembrane</keyword>
<comment type="caution">
    <text evidence="2">The sequence shown here is derived from an EMBL/GenBank/DDBJ whole genome shotgun (WGS) entry which is preliminary data.</text>
</comment>
<gene>
    <name evidence="2" type="ORF">CWATWH0402_4259</name>
</gene>
<proteinExistence type="predicted"/>
<evidence type="ECO:0000313" key="3">
    <source>
        <dbReference type="Proteomes" id="UP000018130"/>
    </source>
</evidence>
<reference evidence="2 3" key="1">
    <citation type="submission" date="2013-01" db="EMBL/GenBank/DDBJ databases">
        <authorList>
            <person name="Bench S."/>
        </authorList>
    </citation>
    <scope>NUCLEOTIDE SEQUENCE [LARGE SCALE GENOMIC DNA]</scope>
    <source>
        <strain evidence="2 3">WH 0402</strain>
    </source>
</reference>
<keyword evidence="1" id="KW-1133">Transmembrane helix</keyword>
<accession>T2JI79</accession>